<evidence type="ECO:0000313" key="2">
    <source>
        <dbReference type="Proteomes" id="UP001204953"/>
    </source>
</evidence>
<evidence type="ECO:0000313" key="1">
    <source>
        <dbReference type="EMBL" id="MCP2731815.1"/>
    </source>
</evidence>
<accession>A0AAE3GWA6</accession>
<dbReference type="AlphaFoldDB" id="A0AAE3GWA6"/>
<comment type="caution">
    <text evidence="1">The sequence shown here is derived from an EMBL/GenBank/DDBJ whole genome shotgun (WGS) entry which is preliminary data.</text>
</comment>
<dbReference type="RefSeq" id="WP_254014546.1">
    <property type="nucleotide sequence ID" value="NZ_JAMZMM010000404.1"/>
</dbReference>
<protein>
    <submittedName>
        <fullName evidence="1">Uncharacterized protein</fullName>
    </submittedName>
</protein>
<dbReference type="Proteomes" id="UP001204953">
    <property type="component" value="Unassembled WGS sequence"/>
</dbReference>
<proteinExistence type="predicted"/>
<dbReference type="EMBL" id="JAMZMM010000404">
    <property type="protein sequence ID" value="MCP2731815.1"/>
    <property type="molecule type" value="Genomic_DNA"/>
</dbReference>
<reference evidence="1" key="1">
    <citation type="submission" date="2022-06" db="EMBL/GenBank/DDBJ databases">
        <title>New cyanobacteria of genus Symplocastrum in benthos of Lake Baikal.</title>
        <authorList>
            <person name="Sorokovikova E."/>
            <person name="Tikhonova I."/>
            <person name="Krasnopeev A."/>
            <person name="Evseev P."/>
            <person name="Gladkikh A."/>
            <person name="Belykh O."/>
        </authorList>
    </citation>
    <scope>NUCLEOTIDE SEQUENCE</scope>
    <source>
        <strain evidence="1">BBK-W-15</strain>
    </source>
</reference>
<name>A0AAE3GWA6_9CYAN</name>
<gene>
    <name evidence="1" type="ORF">NJ959_25620</name>
</gene>
<organism evidence="1 2">
    <name type="scientific">Limnofasciculus baicalensis BBK-W-15</name>
    <dbReference type="NCBI Taxonomy" id="2699891"/>
    <lineage>
        <taxon>Bacteria</taxon>
        <taxon>Bacillati</taxon>
        <taxon>Cyanobacteriota</taxon>
        <taxon>Cyanophyceae</taxon>
        <taxon>Coleofasciculales</taxon>
        <taxon>Coleofasciculaceae</taxon>
        <taxon>Limnofasciculus</taxon>
        <taxon>Limnofasciculus baicalensis</taxon>
    </lineage>
</organism>
<keyword evidence="2" id="KW-1185">Reference proteome</keyword>
<sequence>MKYAGLWHITEMSNWDEDYFNMEVQAYIELDERGCGEFQFGLVTGQIDGEIVQDGKEEKLEFTWEGCDENDEASGSGWLRFKNKDVLEGRIKLHSGDSSLLSAKRA</sequence>